<dbReference type="AlphaFoldDB" id="A0A948RXY8"/>
<name>A0A948RXY8_UNCEI</name>
<reference evidence="2" key="1">
    <citation type="submission" date="2021-05" db="EMBL/GenBank/DDBJ databases">
        <title>Energy efficiency and biological interactions define the core microbiome of deep oligotrophic groundwater.</title>
        <authorList>
            <person name="Mehrshad M."/>
            <person name="Lopez-Fernandez M."/>
            <person name="Bell E."/>
            <person name="Bernier-Latmani R."/>
            <person name="Bertilsson S."/>
            <person name="Dopson M."/>
        </authorList>
    </citation>
    <scope>NUCLEOTIDE SEQUENCE</scope>
    <source>
        <strain evidence="2">Modern_marine.mb.64</strain>
    </source>
</reference>
<evidence type="ECO:0000313" key="3">
    <source>
        <dbReference type="Proteomes" id="UP000777784"/>
    </source>
</evidence>
<organism evidence="2 3">
    <name type="scientific">Eiseniibacteriota bacterium</name>
    <dbReference type="NCBI Taxonomy" id="2212470"/>
    <lineage>
        <taxon>Bacteria</taxon>
        <taxon>Candidatus Eiseniibacteriota</taxon>
    </lineage>
</organism>
<dbReference type="InterPro" id="IPR012334">
    <property type="entry name" value="Pectin_lyas_fold"/>
</dbReference>
<dbReference type="InterPro" id="IPR011050">
    <property type="entry name" value="Pectin_lyase_fold/virulence"/>
</dbReference>
<proteinExistence type="predicted"/>
<sequence length="372" mass="38826">MSSYPMKIGTHLAIIVLWLCSIEPLKAETYKVPSEHSSIQAGLDAAATGDSVLVAAGTYTGEGNYNLDFAGKNIVLLSEDGADSTTIDCEGGDYGIHFQDDEGRDCVVDGFTIRGADITAIMFKYGASSTIINCVLTGNIVGFGCIGESSCIIEDCLITWNGMSDGAGLYVSHSATPVVKDCVFSGNWSPDVGGAIYIGRDSSLRLEGCLINGCVADDMGGGIFCGVDASVFISNCTISGNGALNGGGIITGGGFVQVENSAVWGNIGTDIIISNGNAIIDCSVLVAPVEWGDSEIEYNGESIFSAPLFCDWVNPHDEPTTEGDYQVYSNSPCLPENNPCGIFIGALGVGCDPPDPTIQRSWGLIKSFYGGR</sequence>
<gene>
    <name evidence="2" type="ORF">KJ970_11895</name>
</gene>
<dbReference type="Pfam" id="PF13229">
    <property type="entry name" value="Beta_helix"/>
    <property type="match status" value="1"/>
</dbReference>
<dbReference type="SMART" id="SM00710">
    <property type="entry name" value="PbH1"/>
    <property type="match status" value="6"/>
</dbReference>
<dbReference type="Proteomes" id="UP000777784">
    <property type="component" value="Unassembled WGS sequence"/>
</dbReference>
<evidence type="ECO:0000259" key="1">
    <source>
        <dbReference type="Pfam" id="PF13229"/>
    </source>
</evidence>
<dbReference type="EMBL" id="JAHJDP010000068">
    <property type="protein sequence ID" value="MBU2691618.1"/>
    <property type="molecule type" value="Genomic_DNA"/>
</dbReference>
<protein>
    <submittedName>
        <fullName evidence="2">Right-handed parallel beta-helix repeat-containing protein</fullName>
    </submittedName>
</protein>
<dbReference type="InterPro" id="IPR039448">
    <property type="entry name" value="Beta_helix"/>
</dbReference>
<accession>A0A948RXY8</accession>
<dbReference type="SUPFAM" id="SSF51126">
    <property type="entry name" value="Pectin lyase-like"/>
    <property type="match status" value="1"/>
</dbReference>
<comment type="caution">
    <text evidence="2">The sequence shown here is derived from an EMBL/GenBank/DDBJ whole genome shotgun (WGS) entry which is preliminary data.</text>
</comment>
<dbReference type="InterPro" id="IPR006626">
    <property type="entry name" value="PbH1"/>
</dbReference>
<feature type="domain" description="Right handed beta helix" evidence="1">
    <location>
        <begin position="95"/>
        <end position="262"/>
    </location>
</feature>
<dbReference type="Gene3D" id="2.160.20.10">
    <property type="entry name" value="Single-stranded right-handed beta-helix, Pectin lyase-like"/>
    <property type="match status" value="1"/>
</dbReference>
<evidence type="ECO:0000313" key="2">
    <source>
        <dbReference type="EMBL" id="MBU2691618.1"/>
    </source>
</evidence>